<dbReference type="AlphaFoldDB" id="A0A0N5CSX9"/>
<organism evidence="3">
    <name type="scientific">Thelazia callipaeda</name>
    <name type="common">Oriental eyeworm</name>
    <name type="synonym">Parasitic nematode</name>
    <dbReference type="NCBI Taxonomy" id="103827"/>
    <lineage>
        <taxon>Eukaryota</taxon>
        <taxon>Metazoa</taxon>
        <taxon>Ecdysozoa</taxon>
        <taxon>Nematoda</taxon>
        <taxon>Chromadorea</taxon>
        <taxon>Rhabditida</taxon>
        <taxon>Spirurina</taxon>
        <taxon>Spiruromorpha</taxon>
        <taxon>Thelazioidea</taxon>
        <taxon>Thelaziidae</taxon>
        <taxon>Thelazia</taxon>
    </lineage>
</organism>
<proteinExistence type="predicted"/>
<name>A0A0N5CSX9_THECL</name>
<evidence type="ECO:0000313" key="1">
    <source>
        <dbReference type="EMBL" id="VDM99746.1"/>
    </source>
</evidence>
<keyword evidence="2" id="KW-1185">Reference proteome</keyword>
<dbReference type="Proteomes" id="UP000276776">
    <property type="component" value="Unassembled WGS sequence"/>
</dbReference>
<reference evidence="1 2" key="2">
    <citation type="submission" date="2018-11" db="EMBL/GenBank/DDBJ databases">
        <authorList>
            <consortium name="Pathogen Informatics"/>
        </authorList>
    </citation>
    <scope>NUCLEOTIDE SEQUENCE [LARGE SCALE GENOMIC DNA]</scope>
</reference>
<dbReference type="EMBL" id="UYYF01001296">
    <property type="protein sequence ID" value="VDM99746.1"/>
    <property type="molecule type" value="Genomic_DNA"/>
</dbReference>
<dbReference type="WBParaSite" id="TCLT_0000333601-mRNA-1">
    <property type="protein sequence ID" value="TCLT_0000333601-mRNA-1"/>
    <property type="gene ID" value="TCLT_0000333601"/>
</dbReference>
<sequence>MSLCYRLPEQEDTGFRQNLQYFTTLKSTEFIFPDEREMRLSNEEATEGLIIVVLKMNLTYSLGQVT</sequence>
<evidence type="ECO:0000313" key="2">
    <source>
        <dbReference type="Proteomes" id="UP000276776"/>
    </source>
</evidence>
<reference evidence="3" key="1">
    <citation type="submission" date="2017-02" db="UniProtKB">
        <authorList>
            <consortium name="WormBaseParasite"/>
        </authorList>
    </citation>
    <scope>IDENTIFICATION</scope>
</reference>
<accession>A0A0N5CSX9</accession>
<gene>
    <name evidence="1" type="ORF">TCLT_LOCUS3330</name>
</gene>
<evidence type="ECO:0000313" key="3">
    <source>
        <dbReference type="WBParaSite" id="TCLT_0000333601-mRNA-1"/>
    </source>
</evidence>
<protein>
    <submittedName>
        <fullName evidence="1 3">Uncharacterized protein</fullName>
    </submittedName>
</protein>